<name>A0A0D0ATG7_9AGAM</name>
<reference evidence="4" key="2">
    <citation type="submission" date="2015-01" db="EMBL/GenBank/DDBJ databases">
        <title>Evolutionary Origins and Diversification of the Mycorrhizal Mutualists.</title>
        <authorList>
            <consortium name="DOE Joint Genome Institute"/>
            <consortium name="Mycorrhizal Genomics Consortium"/>
            <person name="Kohler A."/>
            <person name="Kuo A."/>
            <person name="Nagy L.G."/>
            <person name="Floudas D."/>
            <person name="Copeland A."/>
            <person name="Barry K.W."/>
            <person name="Cichocki N."/>
            <person name="Veneault-Fourrey C."/>
            <person name="LaButti K."/>
            <person name="Lindquist E.A."/>
            <person name="Lipzen A."/>
            <person name="Lundell T."/>
            <person name="Morin E."/>
            <person name="Murat C."/>
            <person name="Riley R."/>
            <person name="Ohm R."/>
            <person name="Sun H."/>
            <person name="Tunlid A."/>
            <person name="Henrissat B."/>
            <person name="Grigoriev I.V."/>
            <person name="Hibbett D.S."/>
            <person name="Martin F."/>
        </authorList>
    </citation>
    <scope>NUCLEOTIDE SEQUENCE [LARGE SCALE GENOMIC DNA]</scope>
    <source>
        <strain evidence="4">UH-Slu-Lm8-n1</strain>
    </source>
</reference>
<evidence type="ECO:0000256" key="2">
    <source>
        <dbReference type="SAM" id="Phobius"/>
    </source>
</evidence>
<organism evidence="3 4">
    <name type="scientific">Suillus luteus UH-Slu-Lm8-n1</name>
    <dbReference type="NCBI Taxonomy" id="930992"/>
    <lineage>
        <taxon>Eukaryota</taxon>
        <taxon>Fungi</taxon>
        <taxon>Dikarya</taxon>
        <taxon>Basidiomycota</taxon>
        <taxon>Agaricomycotina</taxon>
        <taxon>Agaricomycetes</taxon>
        <taxon>Agaricomycetidae</taxon>
        <taxon>Boletales</taxon>
        <taxon>Suillineae</taxon>
        <taxon>Suillaceae</taxon>
        <taxon>Suillus</taxon>
    </lineage>
</organism>
<keyword evidence="2" id="KW-1133">Transmembrane helix</keyword>
<evidence type="ECO:0000313" key="4">
    <source>
        <dbReference type="Proteomes" id="UP000054485"/>
    </source>
</evidence>
<accession>A0A0D0ATG7</accession>
<keyword evidence="2" id="KW-0812">Transmembrane</keyword>
<feature type="transmembrane region" description="Helical" evidence="2">
    <location>
        <begin position="12"/>
        <end position="30"/>
    </location>
</feature>
<dbReference type="InParanoid" id="A0A0D0ATG7"/>
<proteinExistence type="predicted"/>
<dbReference type="Proteomes" id="UP000054485">
    <property type="component" value="Unassembled WGS sequence"/>
</dbReference>
<reference evidence="3 4" key="1">
    <citation type="submission" date="2014-04" db="EMBL/GenBank/DDBJ databases">
        <authorList>
            <consortium name="DOE Joint Genome Institute"/>
            <person name="Kuo A."/>
            <person name="Ruytinx J."/>
            <person name="Rineau F."/>
            <person name="Colpaert J."/>
            <person name="Kohler A."/>
            <person name="Nagy L.G."/>
            <person name="Floudas D."/>
            <person name="Copeland A."/>
            <person name="Barry K.W."/>
            <person name="Cichocki N."/>
            <person name="Veneault-Fourrey C."/>
            <person name="LaButti K."/>
            <person name="Lindquist E.A."/>
            <person name="Lipzen A."/>
            <person name="Lundell T."/>
            <person name="Morin E."/>
            <person name="Murat C."/>
            <person name="Sun H."/>
            <person name="Tunlid A."/>
            <person name="Henrissat B."/>
            <person name="Grigoriev I.V."/>
            <person name="Hibbett D.S."/>
            <person name="Martin F."/>
            <person name="Nordberg H.P."/>
            <person name="Cantor M.N."/>
            <person name="Hua S.X."/>
        </authorList>
    </citation>
    <scope>NUCLEOTIDE SEQUENCE [LARGE SCALE GENOMIC DNA]</scope>
    <source>
        <strain evidence="3 4">UH-Slu-Lm8-n1</strain>
    </source>
</reference>
<dbReference type="HOGENOM" id="CLU_199926_1_0_1"/>
<dbReference type="OrthoDB" id="3784821at2759"/>
<sequence length="72" mass="8000">MAQKLPPQARRLRTIIVTVPIMGATAYVLYERLVLGKPQRTLPREVPQSLSTSNEMLPESSHVGSERLSKGD</sequence>
<dbReference type="AlphaFoldDB" id="A0A0D0ATG7"/>
<feature type="region of interest" description="Disordered" evidence="1">
    <location>
        <begin position="40"/>
        <end position="72"/>
    </location>
</feature>
<evidence type="ECO:0000313" key="3">
    <source>
        <dbReference type="EMBL" id="KIK35253.1"/>
    </source>
</evidence>
<dbReference type="STRING" id="930992.A0A0D0ATG7"/>
<evidence type="ECO:0000256" key="1">
    <source>
        <dbReference type="SAM" id="MobiDB-lite"/>
    </source>
</evidence>
<protein>
    <submittedName>
        <fullName evidence="3">Uncharacterized protein</fullName>
    </submittedName>
</protein>
<gene>
    <name evidence="3" type="ORF">CY34DRAFT_812306</name>
</gene>
<keyword evidence="2" id="KW-0472">Membrane</keyword>
<dbReference type="EMBL" id="KN835645">
    <property type="protein sequence ID" value="KIK35253.1"/>
    <property type="molecule type" value="Genomic_DNA"/>
</dbReference>
<keyword evidence="4" id="KW-1185">Reference proteome</keyword>